<protein>
    <recommendedName>
        <fullName evidence="2 10">FAD:protein FMN transferase</fullName>
        <ecNumber evidence="1 10">2.7.1.180</ecNumber>
    </recommendedName>
    <alternativeName>
        <fullName evidence="8 10">Flavin transferase</fullName>
    </alternativeName>
</protein>
<evidence type="ECO:0000256" key="11">
    <source>
        <dbReference type="PIRSR" id="PIRSR006268-2"/>
    </source>
</evidence>
<evidence type="ECO:0000256" key="3">
    <source>
        <dbReference type="ARBA" id="ARBA00022630"/>
    </source>
</evidence>
<evidence type="ECO:0000256" key="5">
    <source>
        <dbReference type="ARBA" id="ARBA00022723"/>
    </source>
</evidence>
<comment type="catalytic activity">
    <reaction evidence="9 10">
        <text>L-threonyl-[protein] + FAD = FMN-L-threonyl-[protein] + AMP + H(+)</text>
        <dbReference type="Rhea" id="RHEA:36847"/>
        <dbReference type="Rhea" id="RHEA-COMP:11060"/>
        <dbReference type="Rhea" id="RHEA-COMP:11061"/>
        <dbReference type="ChEBI" id="CHEBI:15378"/>
        <dbReference type="ChEBI" id="CHEBI:30013"/>
        <dbReference type="ChEBI" id="CHEBI:57692"/>
        <dbReference type="ChEBI" id="CHEBI:74257"/>
        <dbReference type="ChEBI" id="CHEBI:456215"/>
        <dbReference type="EC" id="2.7.1.180"/>
    </reaction>
</comment>
<dbReference type="EC" id="2.7.1.180" evidence="1 10"/>
<evidence type="ECO:0000313" key="12">
    <source>
        <dbReference type="EMBL" id="PYF07747.1"/>
    </source>
</evidence>
<dbReference type="GO" id="GO:0016740">
    <property type="term" value="F:transferase activity"/>
    <property type="evidence" value="ECO:0007669"/>
    <property type="project" value="UniProtKB-UniRule"/>
</dbReference>
<feature type="binding site" evidence="11">
    <location>
        <position position="271"/>
    </location>
    <ligand>
        <name>Mg(2+)</name>
        <dbReference type="ChEBI" id="CHEBI:18420"/>
    </ligand>
</feature>
<feature type="binding site" evidence="11">
    <location>
        <position position="275"/>
    </location>
    <ligand>
        <name>Mg(2+)</name>
        <dbReference type="ChEBI" id="CHEBI:18420"/>
    </ligand>
</feature>
<comment type="caution">
    <text evidence="12">The sequence shown here is derived from an EMBL/GenBank/DDBJ whole genome shotgun (WGS) entry which is preliminary data.</text>
</comment>
<dbReference type="OrthoDB" id="9778595at2"/>
<evidence type="ECO:0000256" key="9">
    <source>
        <dbReference type="ARBA" id="ARBA00048540"/>
    </source>
</evidence>
<dbReference type="PROSITE" id="PS51318">
    <property type="entry name" value="TAT"/>
    <property type="match status" value="1"/>
</dbReference>
<accession>A0A318TV75</accession>
<keyword evidence="4 10" id="KW-0808">Transferase</keyword>
<sequence>MTNFNRRRFLSISAGIAALAATPLRAETHVWQGIALGARARILVDHPQAEAITRDAAAEIARLEAIFSLNRSDSALARLNAAGTLSEPPFELLECLALADSVHAGTGGLFDPTVQPLWALYATRFSAGGAPTEAEIATALQKIDWTKVTYDSRRVTLAPGQALTLNGIAQGFIADKVAALLRERGLDRILIDTGEFHALGPQPDGKPWPVQLASGGEVDLADRALASSSALGTTFDAAGRVGHILDPRTGRPAPARWQLVTITAPEAGLADALSTAACLMPSDTSILAALSQFPGARLEHLA</sequence>
<proteinExistence type="inferred from homology"/>
<organism evidence="12 13">
    <name type="scientific">Rhodobacter viridis</name>
    <dbReference type="NCBI Taxonomy" id="1054202"/>
    <lineage>
        <taxon>Bacteria</taxon>
        <taxon>Pseudomonadati</taxon>
        <taxon>Pseudomonadota</taxon>
        <taxon>Alphaproteobacteria</taxon>
        <taxon>Rhodobacterales</taxon>
        <taxon>Rhodobacter group</taxon>
        <taxon>Rhodobacter</taxon>
    </lineage>
</organism>
<evidence type="ECO:0000256" key="4">
    <source>
        <dbReference type="ARBA" id="ARBA00022679"/>
    </source>
</evidence>
<keyword evidence="7 10" id="KW-0460">Magnesium</keyword>
<dbReference type="EMBL" id="QJTK01000016">
    <property type="protein sequence ID" value="PYF07747.1"/>
    <property type="molecule type" value="Genomic_DNA"/>
</dbReference>
<keyword evidence="6 10" id="KW-0274">FAD</keyword>
<dbReference type="Gene3D" id="3.10.520.10">
    <property type="entry name" value="ApbE-like domains"/>
    <property type="match status" value="1"/>
</dbReference>
<gene>
    <name evidence="12" type="ORF">C8J30_11673</name>
</gene>
<keyword evidence="13" id="KW-1185">Reference proteome</keyword>
<keyword evidence="5 10" id="KW-0479">Metal-binding</keyword>
<keyword evidence="12" id="KW-0449">Lipoprotein</keyword>
<dbReference type="PANTHER" id="PTHR30040:SF2">
    <property type="entry name" value="FAD:PROTEIN FMN TRANSFERASE"/>
    <property type="match status" value="1"/>
</dbReference>
<dbReference type="InterPro" id="IPR006311">
    <property type="entry name" value="TAT_signal"/>
</dbReference>
<reference evidence="12 13" key="1">
    <citation type="submission" date="2018-06" db="EMBL/GenBank/DDBJ databases">
        <title>Genomic Encyclopedia of Type Strains, Phase III (KMG-III): the genomes of soil and plant-associated and newly described type strains.</title>
        <authorList>
            <person name="Whitman W."/>
        </authorList>
    </citation>
    <scope>NUCLEOTIDE SEQUENCE [LARGE SCALE GENOMIC DNA]</scope>
    <source>
        <strain evidence="12 13">JA737</strain>
    </source>
</reference>
<dbReference type="PANTHER" id="PTHR30040">
    <property type="entry name" value="THIAMINE BIOSYNTHESIS LIPOPROTEIN APBE"/>
    <property type="match status" value="1"/>
</dbReference>
<dbReference type="InterPro" id="IPR024932">
    <property type="entry name" value="ApbE"/>
</dbReference>
<feature type="binding site" evidence="11">
    <location>
        <position position="167"/>
    </location>
    <ligand>
        <name>Mg(2+)</name>
        <dbReference type="ChEBI" id="CHEBI:18420"/>
    </ligand>
</feature>
<evidence type="ECO:0000313" key="13">
    <source>
        <dbReference type="Proteomes" id="UP000247727"/>
    </source>
</evidence>
<dbReference type="AlphaFoldDB" id="A0A318TV75"/>
<evidence type="ECO:0000256" key="1">
    <source>
        <dbReference type="ARBA" id="ARBA00011955"/>
    </source>
</evidence>
<comment type="cofactor">
    <cofactor evidence="11">
        <name>Mg(2+)</name>
        <dbReference type="ChEBI" id="CHEBI:18420"/>
    </cofactor>
    <cofactor evidence="11">
        <name>Mn(2+)</name>
        <dbReference type="ChEBI" id="CHEBI:29035"/>
    </cofactor>
    <text evidence="11">Magnesium. Can also use manganese.</text>
</comment>
<comment type="similarity">
    <text evidence="10">Belongs to the ApbE family.</text>
</comment>
<evidence type="ECO:0000256" key="7">
    <source>
        <dbReference type="ARBA" id="ARBA00022842"/>
    </source>
</evidence>
<evidence type="ECO:0000256" key="8">
    <source>
        <dbReference type="ARBA" id="ARBA00031306"/>
    </source>
</evidence>
<dbReference type="Proteomes" id="UP000247727">
    <property type="component" value="Unassembled WGS sequence"/>
</dbReference>
<evidence type="ECO:0000256" key="2">
    <source>
        <dbReference type="ARBA" id="ARBA00016337"/>
    </source>
</evidence>
<evidence type="ECO:0000256" key="10">
    <source>
        <dbReference type="PIRNR" id="PIRNR006268"/>
    </source>
</evidence>
<dbReference type="PIRSF" id="PIRSF006268">
    <property type="entry name" value="ApbE"/>
    <property type="match status" value="1"/>
</dbReference>
<dbReference type="RefSeq" id="WP_110806825.1">
    <property type="nucleotide sequence ID" value="NZ_QJTK01000016.1"/>
</dbReference>
<name>A0A318TV75_9RHOB</name>
<evidence type="ECO:0000256" key="6">
    <source>
        <dbReference type="ARBA" id="ARBA00022827"/>
    </source>
</evidence>
<dbReference type="Pfam" id="PF02424">
    <property type="entry name" value="ApbE"/>
    <property type="match status" value="1"/>
</dbReference>
<keyword evidence="3 10" id="KW-0285">Flavoprotein</keyword>
<dbReference type="InterPro" id="IPR003374">
    <property type="entry name" value="ApbE-like_sf"/>
</dbReference>
<dbReference type="SUPFAM" id="SSF143631">
    <property type="entry name" value="ApbE-like"/>
    <property type="match status" value="1"/>
</dbReference>
<dbReference type="GO" id="GO:0046872">
    <property type="term" value="F:metal ion binding"/>
    <property type="evidence" value="ECO:0007669"/>
    <property type="project" value="UniProtKB-UniRule"/>
</dbReference>